<evidence type="ECO:0000313" key="20">
    <source>
        <dbReference type="EMBL" id="ABS57565.1"/>
    </source>
</evidence>
<evidence type="ECO:0000256" key="18">
    <source>
        <dbReference type="RuleBase" id="RU003403"/>
    </source>
</evidence>
<evidence type="ECO:0000256" key="9">
    <source>
        <dbReference type="ARBA" id="ARBA00022792"/>
    </source>
</evidence>
<protein>
    <recommendedName>
        <fullName evidence="5 18">NADH-ubiquinone oxidoreductase chain 2</fullName>
        <ecNumber evidence="4 18">7.1.1.2</ecNumber>
    </recommendedName>
</protein>
<dbReference type="AlphaFoldDB" id="B2BSB2"/>
<dbReference type="PANTHER" id="PTHR46552:SF1">
    <property type="entry name" value="NADH-UBIQUINONE OXIDOREDUCTASE CHAIN 2"/>
    <property type="match status" value="1"/>
</dbReference>
<evidence type="ECO:0000259" key="19">
    <source>
        <dbReference type="Pfam" id="PF00361"/>
    </source>
</evidence>
<evidence type="ECO:0000256" key="16">
    <source>
        <dbReference type="ARBA" id="ARBA00023136"/>
    </source>
</evidence>
<dbReference type="Pfam" id="PF00361">
    <property type="entry name" value="Proton_antipo_M"/>
    <property type="match status" value="1"/>
</dbReference>
<feature type="transmembrane region" description="Helical" evidence="18">
    <location>
        <begin position="307"/>
        <end position="329"/>
    </location>
</feature>
<comment type="function">
    <text evidence="18">Core subunit of the mitochondrial membrane respiratory chain NADH dehydrogenase (Complex I) which catalyzes electron transfer from NADH through the respiratory chain, using ubiquinone as an electron acceptor. Essential for the catalytic activity and assembly of complex I.</text>
</comment>
<keyword evidence="12 18" id="KW-1133">Transmembrane helix</keyword>
<keyword evidence="11 18" id="KW-0249">Electron transport</keyword>
<evidence type="ECO:0000256" key="14">
    <source>
        <dbReference type="ARBA" id="ARBA00023075"/>
    </source>
</evidence>
<dbReference type="InterPro" id="IPR003917">
    <property type="entry name" value="NADH_UbQ_OxRdtase_chain2"/>
</dbReference>
<feature type="transmembrane region" description="Helical" evidence="18">
    <location>
        <begin position="198"/>
        <end position="215"/>
    </location>
</feature>
<dbReference type="RefSeq" id="YP_001798467.1">
    <property type="nucleotide sequence ID" value="NC_010533.1"/>
</dbReference>
<feature type="transmembrane region" description="Helical" evidence="18">
    <location>
        <begin position="236"/>
        <end position="258"/>
    </location>
</feature>
<organism evidence="20">
    <name type="scientific">Cryptopygus antarcticus</name>
    <name type="common">Antarctic springtail</name>
    <dbReference type="NCBI Taxonomy" id="187623"/>
    <lineage>
        <taxon>Eukaryota</taxon>
        <taxon>Metazoa</taxon>
        <taxon>Ecdysozoa</taxon>
        <taxon>Arthropoda</taxon>
        <taxon>Hexapoda</taxon>
        <taxon>Collembola</taxon>
        <taxon>Entomobryomorpha</taxon>
        <taxon>Isotomoidea</taxon>
        <taxon>Isotomidae</taxon>
        <taxon>Anurophorinae</taxon>
        <taxon>Cryptopygus</taxon>
        <taxon>Cryptopygus antarcticus complex</taxon>
    </lineage>
</organism>
<feature type="transmembrane region" description="Helical" evidence="18">
    <location>
        <begin position="89"/>
        <end position="111"/>
    </location>
</feature>
<dbReference type="CTD" id="4536"/>
<evidence type="ECO:0000256" key="10">
    <source>
        <dbReference type="ARBA" id="ARBA00022967"/>
    </source>
</evidence>
<evidence type="ECO:0000256" key="6">
    <source>
        <dbReference type="ARBA" id="ARBA00022448"/>
    </source>
</evidence>
<evidence type="ECO:0000256" key="12">
    <source>
        <dbReference type="ARBA" id="ARBA00022989"/>
    </source>
</evidence>
<evidence type="ECO:0000256" key="17">
    <source>
        <dbReference type="ARBA" id="ARBA00049551"/>
    </source>
</evidence>
<comment type="catalytic activity">
    <reaction evidence="17 18">
        <text>a ubiquinone + NADH + 5 H(+)(in) = a ubiquinol + NAD(+) + 4 H(+)(out)</text>
        <dbReference type="Rhea" id="RHEA:29091"/>
        <dbReference type="Rhea" id="RHEA-COMP:9565"/>
        <dbReference type="Rhea" id="RHEA-COMP:9566"/>
        <dbReference type="ChEBI" id="CHEBI:15378"/>
        <dbReference type="ChEBI" id="CHEBI:16389"/>
        <dbReference type="ChEBI" id="CHEBI:17976"/>
        <dbReference type="ChEBI" id="CHEBI:57540"/>
        <dbReference type="ChEBI" id="CHEBI:57945"/>
        <dbReference type="EC" id="7.1.1.2"/>
    </reaction>
</comment>
<dbReference type="InterPro" id="IPR001750">
    <property type="entry name" value="ND/Mrp_TM"/>
</dbReference>
<evidence type="ECO:0000256" key="8">
    <source>
        <dbReference type="ARBA" id="ARBA00022692"/>
    </source>
</evidence>
<dbReference type="PRINTS" id="PR01436">
    <property type="entry name" value="NADHDHGNASE2"/>
</dbReference>
<feature type="transmembrane region" description="Helical" evidence="18">
    <location>
        <begin position="56"/>
        <end position="77"/>
    </location>
</feature>
<evidence type="ECO:0000256" key="13">
    <source>
        <dbReference type="ARBA" id="ARBA00023027"/>
    </source>
</evidence>
<keyword evidence="13 18" id="KW-0520">NAD</keyword>
<keyword evidence="10 18" id="KW-1278">Translocase</keyword>
<feature type="transmembrane region" description="Helical" evidence="18">
    <location>
        <begin position="171"/>
        <end position="192"/>
    </location>
</feature>
<evidence type="ECO:0000256" key="7">
    <source>
        <dbReference type="ARBA" id="ARBA00022660"/>
    </source>
</evidence>
<keyword evidence="8 18" id="KW-0812">Transmembrane</keyword>
<dbReference type="EC" id="7.1.1.2" evidence="4 18"/>
<proteinExistence type="inferred from homology"/>
<sequence length="332" mass="37834">MLIKNYQMTFFIFLVVGTVMAVSANSWFTCWLGLEINLMSFIPLILSNLNNSTTEAAIKYFLVQAMASVFLIFFASAEPLNMAMNFNSMMNPVIFMAMATKAGMAPFHFWFPQIMIKLPWMHCAIVLIWQKIAPFVLMSYFSSSNTTIFFILVSAAVGSLGGLNQTLTKMILTYSSIAHSSWMLMLSSISIYFWANYYLIYSLISTSLIMPFYLMNMNSFTDISKNFSSKIFKLSLIFSVMSLGGLPPLLGFSAKFLAIKLSLYFFPVYVILILILSSLISLFYYFKMIYSSLFLNTYNFKMIKPKNFTLVNIFLYLSMAGNLIIPYVVLLT</sequence>
<feature type="transmembrane region" description="Helical" evidence="18">
    <location>
        <begin position="264"/>
        <end position="286"/>
    </location>
</feature>
<name>B2BSB2_CRYAT</name>
<comment type="function">
    <text evidence="1">Core subunit of the mitochondrial membrane respiratory chain NADH dehydrogenase (Complex I) that is believed to belong to the minimal assembly required for catalysis. Complex I functions in the transfer of electrons from NADH to the respiratory chain. The immediate electron acceptor for the enzyme is believed to be ubiquinone.</text>
</comment>
<dbReference type="GO" id="GO:0008137">
    <property type="term" value="F:NADH dehydrogenase (ubiquinone) activity"/>
    <property type="evidence" value="ECO:0007669"/>
    <property type="project" value="UniProtKB-EC"/>
</dbReference>
<evidence type="ECO:0000256" key="4">
    <source>
        <dbReference type="ARBA" id="ARBA00012944"/>
    </source>
</evidence>
<dbReference type="GeneID" id="6172499"/>
<comment type="subcellular location">
    <subcellularLocation>
        <location evidence="2 18">Mitochondrion inner membrane</location>
        <topology evidence="2 18">Multi-pass membrane protein</topology>
    </subcellularLocation>
</comment>
<reference evidence="20" key="1">
    <citation type="journal article" date="2007" name="BMC Evol. Biol.">
        <title>Phylogenetic analysis of mitochondrial protein coding genes confirms the reciprocal paraphyly of Hexapoda and Crustacea.</title>
        <authorList>
            <person name="Carapelli A."/>
            <person name="Lio' P."/>
            <person name="Nardi F."/>
            <person name="van der Wath E."/>
            <person name="Frati F."/>
        </authorList>
    </citation>
    <scope>NUCLEOTIDE SEQUENCE</scope>
</reference>
<keyword evidence="16 18" id="KW-0472">Membrane</keyword>
<evidence type="ECO:0000256" key="3">
    <source>
        <dbReference type="ARBA" id="ARBA00007012"/>
    </source>
</evidence>
<dbReference type="GO" id="GO:0005743">
    <property type="term" value="C:mitochondrial inner membrane"/>
    <property type="evidence" value="ECO:0007669"/>
    <property type="project" value="UniProtKB-SubCell"/>
</dbReference>
<keyword evidence="7 18" id="KW-0679">Respiratory chain</keyword>
<accession>B2BSB2</accession>
<dbReference type="EMBL" id="EU016194">
    <property type="protein sequence ID" value="ABS57565.1"/>
    <property type="molecule type" value="Genomic_DNA"/>
</dbReference>
<gene>
    <name evidence="20" type="primary">ND2</name>
</gene>
<evidence type="ECO:0000256" key="2">
    <source>
        <dbReference type="ARBA" id="ARBA00004448"/>
    </source>
</evidence>
<feature type="transmembrane region" description="Helical" evidence="18">
    <location>
        <begin position="147"/>
        <end position="164"/>
    </location>
</feature>
<dbReference type="GO" id="GO:0006120">
    <property type="term" value="P:mitochondrial electron transport, NADH to ubiquinone"/>
    <property type="evidence" value="ECO:0007669"/>
    <property type="project" value="InterPro"/>
</dbReference>
<dbReference type="PANTHER" id="PTHR46552">
    <property type="entry name" value="NADH-UBIQUINONE OXIDOREDUCTASE CHAIN 2"/>
    <property type="match status" value="1"/>
</dbReference>
<keyword evidence="6" id="KW-0813">Transport</keyword>
<evidence type="ECO:0000256" key="1">
    <source>
        <dbReference type="ARBA" id="ARBA00003257"/>
    </source>
</evidence>
<keyword evidence="9 18" id="KW-0999">Mitochondrion inner membrane</keyword>
<dbReference type="InterPro" id="IPR050175">
    <property type="entry name" value="Complex_I_Subunit_2"/>
</dbReference>
<feature type="transmembrane region" description="Helical" evidence="18">
    <location>
        <begin position="123"/>
        <end position="141"/>
    </location>
</feature>
<evidence type="ECO:0000256" key="15">
    <source>
        <dbReference type="ARBA" id="ARBA00023128"/>
    </source>
</evidence>
<comment type="similarity">
    <text evidence="3 18">Belongs to the complex I subunit 2 family.</text>
</comment>
<geneLocation type="mitochondrion" evidence="20"/>
<evidence type="ECO:0000256" key="5">
    <source>
        <dbReference type="ARBA" id="ARBA00021008"/>
    </source>
</evidence>
<evidence type="ECO:0000256" key="11">
    <source>
        <dbReference type="ARBA" id="ARBA00022982"/>
    </source>
</evidence>
<keyword evidence="14 18" id="KW-0830">Ubiquinone</keyword>
<feature type="domain" description="NADH:quinone oxidoreductase/Mrp antiporter transmembrane" evidence="19">
    <location>
        <begin position="24"/>
        <end position="280"/>
    </location>
</feature>
<keyword evidence="15 18" id="KW-0496">Mitochondrion</keyword>